<keyword evidence="9" id="KW-1185">Reference proteome</keyword>
<dbReference type="InterPro" id="IPR058731">
    <property type="entry name" value="Znf-B_box_ZFPL1-like"/>
</dbReference>
<keyword evidence="2 4" id="KW-0863">Zinc-finger</keyword>
<name>A0A5E4MWZ9_9HEMI</name>
<dbReference type="AlphaFoldDB" id="A0A5E4MWZ9"/>
<dbReference type="Gene3D" id="3.30.40.10">
    <property type="entry name" value="Zinc/RING finger domain, C3HC4 (zinc finger)"/>
    <property type="match status" value="1"/>
</dbReference>
<evidence type="ECO:0000313" key="8">
    <source>
        <dbReference type="EMBL" id="VVC34585.1"/>
    </source>
</evidence>
<evidence type="ECO:0000256" key="1">
    <source>
        <dbReference type="ARBA" id="ARBA00013701"/>
    </source>
</evidence>
<evidence type="ECO:0000259" key="7">
    <source>
        <dbReference type="PROSITE" id="PS50089"/>
    </source>
</evidence>
<comment type="subcellular location">
    <subcellularLocation>
        <location evidence="5">Membrane</location>
        <topology evidence="5">Single-pass membrane protein</topology>
    </subcellularLocation>
</comment>
<gene>
    <name evidence="8" type="ORF">CINCED_3A004415</name>
</gene>
<dbReference type="GO" id="GO:0005794">
    <property type="term" value="C:Golgi apparatus"/>
    <property type="evidence" value="ECO:0007669"/>
    <property type="project" value="TreeGrafter"/>
</dbReference>
<keyword evidence="5" id="KW-0479">Metal-binding</keyword>
<dbReference type="PROSITE" id="PS50089">
    <property type="entry name" value="ZF_RING_2"/>
    <property type="match status" value="1"/>
</dbReference>
<organism evidence="8 9">
    <name type="scientific">Cinara cedri</name>
    <dbReference type="NCBI Taxonomy" id="506608"/>
    <lineage>
        <taxon>Eukaryota</taxon>
        <taxon>Metazoa</taxon>
        <taxon>Ecdysozoa</taxon>
        <taxon>Arthropoda</taxon>
        <taxon>Hexapoda</taxon>
        <taxon>Insecta</taxon>
        <taxon>Pterygota</taxon>
        <taxon>Neoptera</taxon>
        <taxon>Paraneoptera</taxon>
        <taxon>Hemiptera</taxon>
        <taxon>Sternorrhyncha</taxon>
        <taxon>Aphidomorpha</taxon>
        <taxon>Aphidoidea</taxon>
        <taxon>Aphididae</taxon>
        <taxon>Lachninae</taxon>
        <taxon>Cinara</taxon>
    </lineage>
</organism>
<evidence type="ECO:0000256" key="4">
    <source>
        <dbReference type="PROSITE-ProRule" id="PRU00175"/>
    </source>
</evidence>
<evidence type="ECO:0000256" key="2">
    <source>
        <dbReference type="ARBA" id="ARBA00022771"/>
    </source>
</evidence>
<dbReference type="Proteomes" id="UP000325440">
    <property type="component" value="Unassembled WGS sequence"/>
</dbReference>
<dbReference type="PANTHER" id="PTHR12981:SF0">
    <property type="entry name" value="ZINC FINGER PROTEIN-LIKE 1"/>
    <property type="match status" value="1"/>
</dbReference>
<dbReference type="GO" id="GO:0016020">
    <property type="term" value="C:membrane"/>
    <property type="evidence" value="ECO:0007669"/>
    <property type="project" value="UniProtKB-SubCell"/>
</dbReference>
<proteinExistence type="inferred from homology"/>
<evidence type="ECO:0000256" key="6">
    <source>
        <dbReference type="SAM" id="MobiDB-lite"/>
    </source>
</evidence>
<feature type="transmembrane region" description="Helical" evidence="5">
    <location>
        <begin position="337"/>
        <end position="356"/>
    </location>
</feature>
<evidence type="ECO:0000313" key="9">
    <source>
        <dbReference type="Proteomes" id="UP000325440"/>
    </source>
</evidence>
<keyword evidence="3 5" id="KW-0862">Zinc</keyword>
<sequence length="392" mass="44497">MGLCKCPKRKTTSHFCFKHCVNVCEHCIINNHSTCVVKTYTTWLKEASSVSSSSVSASAVCAVCQQILIPKETEHPMTTGMNSPRSYPKTSIRLLCYHAVHVHCLSVYVKKQLKEGNILKCPSCTRSLWFQNTESDLFNTTEVDYNELPPVALALYKHLLNYGEWWGKSIITNEKVEDIEKYFLQDDENVSDRKTQKLFESQPILETDQQFNAISNNTSPLTLPQTAVVSSNSNQPIYHRHFNSNNYGIDIELPQEQRYSSINMTNLQSSDLSNRYTVPYATPLLTDTDNNLKEKKENEDPSGKKRPKKFKNPSWNCSYQCLRQFLRRPALENGNTTLIIVIIVCVFTIAVLMVVITDYTTAAVEPLNKNSIDYGGDDSDTATNLNSYNNIL</sequence>
<keyword evidence="5" id="KW-0472">Membrane</keyword>
<reference evidence="8 9" key="1">
    <citation type="submission" date="2019-08" db="EMBL/GenBank/DDBJ databases">
        <authorList>
            <person name="Alioto T."/>
            <person name="Alioto T."/>
            <person name="Gomez Garrido J."/>
        </authorList>
    </citation>
    <scope>NUCLEOTIDE SEQUENCE [LARGE SCALE GENOMIC DNA]</scope>
</reference>
<dbReference type="EMBL" id="CABPRJ010001000">
    <property type="protein sequence ID" value="VVC34585.1"/>
    <property type="molecule type" value="Genomic_DNA"/>
</dbReference>
<feature type="region of interest" description="Disordered" evidence="6">
    <location>
        <begin position="283"/>
        <end position="311"/>
    </location>
</feature>
<keyword evidence="5" id="KW-1133">Transmembrane helix</keyword>
<evidence type="ECO:0000256" key="3">
    <source>
        <dbReference type="ARBA" id="ARBA00022833"/>
    </source>
</evidence>
<feature type="compositionally biased region" description="Basic and acidic residues" evidence="6">
    <location>
        <begin position="290"/>
        <end position="303"/>
    </location>
</feature>
<dbReference type="OrthoDB" id="1916590at2759"/>
<protein>
    <recommendedName>
        <fullName evidence="1 5">Zinc finger protein-like 1 homolog</fullName>
    </recommendedName>
</protein>
<feature type="domain" description="RING-type" evidence="7">
    <location>
        <begin position="61"/>
        <end position="125"/>
    </location>
</feature>
<dbReference type="Pfam" id="PF25993">
    <property type="entry name" value="zf-B_box_ZFPL1"/>
    <property type="match status" value="1"/>
</dbReference>
<dbReference type="PANTHER" id="PTHR12981">
    <property type="entry name" value="ZINC FINGER PROTEIN-LIKE 1"/>
    <property type="match status" value="1"/>
</dbReference>
<dbReference type="InterPro" id="IPR001841">
    <property type="entry name" value="Znf_RING"/>
</dbReference>
<comment type="similarity">
    <text evidence="5">Belongs to the ZFPL1 family.</text>
</comment>
<accession>A0A5E4MWZ9</accession>
<dbReference type="SUPFAM" id="SSF57850">
    <property type="entry name" value="RING/U-box"/>
    <property type="match status" value="1"/>
</dbReference>
<dbReference type="InterPro" id="IPR039043">
    <property type="entry name" value="ZFPL1"/>
</dbReference>
<dbReference type="InterPro" id="IPR013083">
    <property type="entry name" value="Znf_RING/FYVE/PHD"/>
</dbReference>
<keyword evidence="5" id="KW-0812">Transmembrane</keyword>
<dbReference type="GO" id="GO:0008270">
    <property type="term" value="F:zinc ion binding"/>
    <property type="evidence" value="ECO:0007669"/>
    <property type="project" value="UniProtKB-UniRule"/>
</dbReference>
<evidence type="ECO:0000256" key="5">
    <source>
        <dbReference type="RuleBase" id="RU369078"/>
    </source>
</evidence>